<comment type="caution">
    <text evidence="1">The sequence shown here is derived from an EMBL/GenBank/DDBJ whole genome shotgun (WGS) entry which is preliminary data.</text>
</comment>
<sequence length="125" mass="13749">MVIKALNETVYVVLDYLQDAKLSCLNTNCLRGEGHRSTGDIDGLSIIVMASSLCARILDFTSEVAFLNHPSFGHLSLYILSRLLVKKFGTWAAYYSWGTDRCQSITEAVEGGLDEVILARGLEST</sequence>
<accession>A0A7J7DAF6</accession>
<reference evidence="1 2" key="1">
    <citation type="journal article" date="2020" name="Nat. Commun.">
        <title>Genome of Tripterygium wilfordii and identification of cytochrome P450 involved in triptolide biosynthesis.</title>
        <authorList>
            <person name="Tu L."/>
            <person name="Su P."/>
            <person name="Zhang Z."/>
            <person name="Gao L."/>
            <person name="Wang J."/>
            <person name="Hu T."/>
            <person name="Zhou J."/>
            <person name="Zhang Y."/>
            <person name="Zhao Y."/>
            <person name="Liu Y."/>
            <person name="Song Y."/>
            <person name="Tong Y."/>
            <person name="Lu Y."/>
            <person name="Yang J."/>
            <person name="Xu C."/>
            <person name="Jia M."/>
            <person name="Peters R.J."/>
            <person name="Huang L."/>
            <person name="Gao W."/>
        </authorList>
    </citation>
    <scope>NUCLEOTIDE SEQUENCE [LARGE SCALE GENOMIC DNA]</scope>
    <source>
        <strain evidence="2">cv. XIE 37</strain>
        <tissue evidence="1">Leaf</tissue>
    </source>
</reference>
<evidence type="ECO:0000313" key="1">
    <source>
        <dbReference type="EMBL" id="KAF5743342.1"/>
    </source>
</evidence>
<keyword evidence="2" id="KW-1185">Reference proteome</keyword>
<dbReference type="InParanoid" id="A0A7J7DAF6"/>
<proteinExistence type="predicted"/>
<name>A0A7J7DAF6_TRIWF</name>
<organism evidence="1 2">
    <name type="scientific">Tripterygium wilfordii</name>
    <name type="common">Thunder God vine</name>
    <dbReference type="NCBI Taxonomy" id="458696"/>
    <lineage>
        <taxon>Eukaryota</taxon>
        <taxon>Viridiplantae</taxon>
        <taxon>Streptophyta</taxon>
        <taxon>Embryophyta</taxon>
        <taxon>Tracheophyta</taxon>
        <taxon>Spermatophyta</taxon>
        <taxon>Magnoliopsida</taxon>
        <taxon>eudicotyledons</taxon>
        <taxon>Gunneridae</taxon>
        <taxon>Pentapetalae</taxon>
        <taxon>rosids</taxon>
        <taxon>fabids</taxon>
        <taxon>Celastrales</taxon>
        <taxon>Celastraceae</taxon>
        <taxon>Tripterygium</taxon>
    </lineage>
</organism>
<evidence type="ECO:0000313" key="2">
    <source>
        <dbReference type="Proteomes" id="UP000593562"/>
    </source>
</evidence>
<dbReference type="EMBL" id="JAAARO010000009">
    <property type="protein sequence ID" value="KAF5743342.1"/>
    <property type="molecule type" value="Genomic_DNA"/>
</dbReference>
<gene>
    <name evidence="1" type="ORF">HS088_TW09G01409</name>
</gene>
<dbReference type="Proteomes" id="UP000593562">
    <property type="component" value="Unassembled WGS sequence"/>
</dbReference>
<dbReference type="AlphaFoldDB" id="A0A7J7DAF6"/>
<protein>
    <submittedName>
        <fullName evidence="1">Uncharacterized protein</fullName>
    </submittedName>
</protein>